<feature type="non-terminal residue" evidence="1">
    <location>
        <position position="159"/>
    </location>
</feature>
<name>A0A8J9V449_9NEOP</name>
<gene>
    <name evidence="1" type="ORF">BINO364_LOCUS15904</name>
</gene>
<evidence type="ECO:0000313" key="2">
    <source>
        <dbReference type="Proteomes" id="UP000838878"/>
    </source>
</evidence>
<keyword evidence="2" id="KW-1185">Reference proteome</keyword>
<organism evidence="1 2">
    <name type="scientific">Brenthis ino</name>
    <name type="common">lesser marbled fritillary</name>
    <dbReference type="NCBI Taxonomy" id="405034"/>
    <lineage>
        <taxon>Eukaryota</taxon>
        <taxon>Metazoa</taxon>
        <taxon>Ecdysozoa</taxon>
        <taxon>Arthropoda</taxon>
        <taxon>Hexapoda</taxon>
        <taxon>Insecta</taxon>
        <taxon>Pterygota</taxon>
        <taxon>Neoptera</taxon>
        <taxon>Endopterygota</taxon>
        <taxon>Lepidoptera</taxon>
        <taxon>Glossata</taxon>
        <taxon>Ditrysia</taxon>
        <taxon>Papilionoidea</taxon>
        <taxon>Nymphalidae</taxon>
        <taxon>Heliconiinae</taxon>
        <taxon>Argynnini</taxon>
        <taxon>Brenthis</taxon>
    </lineage>
</organism>
<dbReference type="OrthoDB" id="10046738at2759"/>
<protein>
    <submittedName>
        <fullName evidence="1">Uncharacterized protein</fullName>
    </submittedName>
</protein>
<sequence length="159" mass="18697">MVTICRWVVEVVNGHFKRDFKLFRQEYFNKALLHMQDDFRIAAAITNAFHDPITDCSNAHEIVERINNRLNVENLLAEYVIGQNLNSRRVNFQSMSADLPELQDFPRLSENDLIMFSLGTYQIKLARSYYAEHDRNGVYTIEIFKSTDDLNNALINYNW</sequence>
<proteinExistence type="predicted"/>
<dbReference type="AlphaFoldDB" id="A0A8J9V449"/>
<dbReference type="EMBL" id="OV170229">
    <property type="protein sequence ID" value="CAH0730987.1"/>
    <property type="molecule type" value="Genomic_DNA"/>
</dbReference>
<accession>A0A8J9V449</accession>
<dbReference type="Proteomes" id="UP000838878">
    <property type="component" value="Chromosome 9"/>
</dbReference>
<reference evidence="1" key="1">
    <citation type="submission" date="2021-12" db="EMBL/GenBank/DDBJ databases">
        <authorList>
            <person name="Martin H S."/>
        </authorList>
    </citation>
    <scope>NUCLEOTIDE SEQUENCE</scope>
</reference>
<evidence type="ECO:0000313" key="1">
    <source>
        <dbReference type="EMBL" id="CAH0730987.1"/>
    </source>
</evidence>